<protein>
    <recommendedName>
        <fullName evidence="1">AAA+ ATPase domain-containing protein</fullName>
    </recommendedName>
</protein>
<dbReference type="InterPro" id="IPR003959">
    <property type="entry name" value="ATPase_AAA_core"/>
</dbReference>
<dbReference type="Pfam" id="PF00004">
    <property type="entry name" value="AAA"/>
    <property type="match status" value="2"/>
</dbReference>
<dbReference type="InterPro" id="IPR027065">
    <property type="entry name" value="Lon_Prtase"/>
</dbReference>
<gene>
    <name evidence="2" type="ORF">TTEB3V08_LOCUS11289</name>
</gene>
<dbReference type="SMART" id="SM00382">
    <property type="entry name" value="AAA"/>
    <property type="match status" value="1"/>
</dbReference>
<evidence type="ECO:0000313" key="2">
    <source>
        <dbReference type="EMBL" id="CAD7463404.1"/>
    </source>
</evidence>
<dbReference type="GO" id="GO:0005524">
    <property type="term" value="F:ATP binding"/>
    <property type="evidence" value="ECO:0007669"/>
    <property type="project" value="InterPro"/>
</dbReference>
<dbReference type="GO" id="GO:0016887">
    <property type="term" value="F:ATP hydrolysis activity"/>
    <property type="evidence" value="ECO:0007669"/>
    <property type="project" value="InterPro"/>
</dbReference>
<proteinExistence type="predicted"/>
<dbReference type="PANTHER" id="PTHR10046">
    <property type="entry name" value="ATP DEPENDENT LON PROTEASE FAMILY MEMBER"/>
    <property type="match status" value="1"/>
</dbReference>
<dbReference type="EMBL" id="OE007961">
    <property type="protein sequence ID" value="CAD7463404.1"/>
    <property type="molecule type" value="Genomic_DNA"/>
</dbReference>
<dbReference type="AlphaFoldDB" id="A0A7R9IRY7"/>
<dbReference type="GO" id="GO:0004176">
    <property type="term" value="F:ATP-dependent peptidase activity"/>
    <property type="evidence" value="ECO:0007669"/>
    <property type="project" value="InterPro"/>
</dbReference>
<dbReference type="Gene3D" id="3.40.50.300">
    <property type="entry name" value="P-loop containing nucleotide triphosphate hydrolases"/>
    <property type="match status" value="2"/>
</dbReference>
<organism evidence="2">
    <name type="scientific">Timema tahoe</name>
    <dbReference type="NCBI Taxonomy" id="61484"/>
    <lineage>
        <taxon>Eukaryota</taxon>
        <taxon>Metazoa</taxon>
        <taxon>Ecdysozoa</taxon>
        <taxon>Arthropoda</taxon>
        <taxon>Hexapoda</taxon>
        <taxon>Insecta</taxon>
        <taxon>Pterygota</taxon>
        <taxon>Neoptera</taxon>
        <taxon>Polyneoptera</taxon>
        <taxon>Phasmatodea</taxon>
        <taxon>Timematodea</taxon>
        <taxon>Timematoidea</taxon>
        <taxon>Timematidae</taxon>
        <taxon>Timema</taxon>
    </lineage>
</organism>
<accession>A0A7R9IRY7</accession>
<dbReference type="GO" id="GO:0004252">
    <property type="term" value="F:serine-type endopeptidase activity"/>
    <property type="evidence" value="ECO:0007669"/>
    <property type="project" value="InterPro"/>
</dbReference>
<reference evidence="2" key="1">
    <citation type="submission" date="2020-11" db="EMBL/GenBank/DDBJ databases">
        <authorList>
            <person name="Tran Van P."/>
        </authorList>
    </citation>
    <scope>NUCLEOTIDE SEQUENCE</scope>
</reference>
<sequence length="513" mass="57956">MQRNSLSPAFQSHDQFSKYIQGDLDADHYAMNKVKRRLLEYLAVRQLKNSLRGPILCFVGPPGVGKTSIGRSIAHTLGREFCRFMLREYQPFTRDANVEGQDADLLVRLVNEYRKCFASNLSELACTDLAKIDIVELPGSKPVSSKPYRTNASERESIWKMVSQLKTWGGKEMSEDQSDWEDNSGEELIEETKHTTRMEWTTRTRVKTPPLLFISTITSLRTMRPAGRAKCSKLYTYEIGWQHCTGCLECGCAVPLFWSCLARLLLNCLLDFAVRAALLGVKEQRCWVGFRRGSLSARHAASLQESHERTLALLSTKDNDDEFLDDDTLPTHSPRHFLLLGLLMFTLGTAKGNLGDPASAMLEVLDPEQNCNFVDHYLNVAFDLSQVMFIATANSIKTIPPALRDRMEVIHVPGYTQEEKLHIATRHLFPKQLKEHGLTSDIMLIPDTTMQTIKTVDYQTSKKSNNRLRAVHPRLPNIEHVWTAGAVELWGTLPPPPGNNLPFPGINSIPIYI</sequence>
<dbReference type="InterPro" id="IPR003593">
    <property type="entry name" value="AAA+_ATPase"/>
</dbReference>
<dbReference type="Gene3D" id="1.10.8.60">
    <property type="match status" value="1"/>
</dbReference>
<dbReference type="SUPFAM" id="SSF52540">
    <property type="entry name" value="P-loop containing nucleoside triphosphate hydrolases"/>
    <property type="match status" value="1"/>
</dbReference>
<name>A0A7R9IRY7_9NEOP</name>
<dbReference type="GO" id="GO:0030163">
    <property type="term" value="P:protein catabolic process"/>
    <property type="evidence" value="ECO:0007669"/>
    <property type="project" value="InterPro"/>
</dbReference>
<feature type="domain" description="AAA+ ATPase" evidence="1">
    <location>
        <begin position="52"/>
        <end position="414"/>
    </location>
</feature>
<dbReference type="InterPro" id="IPR027417">
    <property type="entry name" value="P-loop_NTPase"/>
</dbReference>
<evidence type="ECO:0000259" key="1">
    <source>
        <dbReference type="SMART" id="SM00382"/>
    </source>
</evidence>